<evidence type="ECO:0008006" key="4">
    <source>
        <dbReference type="Google" id="ProtNLM"/>
    </source>
</evidence>
<dbReference type="Proteomes" id="UP000177507">
    <property type="component" value="Unassembled WGS sequence"/>
</dbReference>
<sequence length="148" mass="17572">MILAHSIVGIMPVSNSEFSWFWFIGSVIADIDHLFVLYSHKIFSWDKLIDAIKFEDKYGIHFKTKYMHSIFGAVVTTIPVLFISREGALYYFVAYLIHLVLDWPDIDEKQYFYPFKKKVRGFLPIFSKLEIIFTILLLGFYFYQINLF</sequence>
<dbReference type="AlphaFoldDB" id="A0A1F8EVD3"/>
<protein>
    <recommendedName>
        <fullName evidence="4">Metal-dependent hydrolase</fullName>
    </recommendedName>
</protein>
<dbReference type="STRING" id="1802668.A2831_02080"/>
<evidence type="ECO:0000256" key="1">
    <source>
        <dbReference type="SAM" id="Phobius"/>
    </source>
</evidence>
<dbReference type="InterPro" id="IPR007404">
    <property type="entry name" value="YdjM-like"/>
</dbReference>
<keyword evidence="1" id="KW-0472">Membrane</keyword>
<reference evidence="2 3" key="1">
    <citation type="journal article" date="2016" name="Nat. Commun.">
        <title>Thousands of microbial genomes shed light on interconnected biogeochemical processes in an aquifer system.</title>
        <authorList>
            <person name="Anantharaman K."/>
            <person name="Brown C.T."/>
            <person name="Hug L.A."/>
            <person name="Sharon I."/>
            <person name="Castelle C.J."/>
            <person name="Probst A.J."/>
            <person name="Thomas B.C."/>
            <person name="Singh A."/>
            <person name="Wilkins M.J."/>
            <person name="Karaoz U."/>
            <person name="Brodie E.L."/>
            <person name="Williams K.H."/>
            <person name="Hubbard S.S."/>
            <person name="Banfield J.F."/>
        </authorList>
    </citation>
    <scope>NUCLEOTIDE SEQUENCE [LARGE SCALE GENOMIC DNA]</scope>
</reference>
<evidence type="ECO:0000313" key="2">
    <source>
        <dbReference type="EMBL" id="OGN04803.1"/>
    </source>
</evidence>
<feature type="transmembrane region" description="Helical" evidence="1">
    <location>
        <begin position="88"/>
        <end position="104"/>
    </location>
</feature>
<organism evidence="2 3">
    <name type="scientific">Candidatus Yanofskybacteria bacterium RIFCSPHIGHO2_01_FULL_44_17</name>
    <dbReference type="NCBI Taxonomy" id="1802668"/>
    <lineage>
        <taxon>Bacteria</taxon>
        <taxon>Candidatus Yanofskyibacteriota</taxon>
    </lineage>
</organism>
<name>A0A1F8EVD3_9BACT</name>
<dbReference type="EMBL" id="MGJI01000017">
    <property type="protein sequence ID" value="OGN04803.1"/>
    <property type="molecule type" value="Genomic_DNA"/>
</dbReference>
<dbReference type="Pfam" id="PF04307">
    <property type="entry name" value="YdjM"/>
    <property type="match status" value="1"/>
</dbReference>
<keyword evidence="1" id="KW-1133">Transmembrane helix</keyword>
<gene>
    <name evidence="2" type="ORF">A2831_02080</name>
</gene>
<proteinExistence type="predicted"/>
<accession>A0A1F8EVD3</accession>
<evidence type="ECO:0000313" key="3">
    <source>
        <dbReference type="Proteomes" id="UP000177507"/>
    </source>
</evidence>
<feature type="transmembrane region" description="Helical" evidence="1">
    <location>
        <begin position="66"/>
        <end position="82"/>
    </location>
</feature>
<feature type="transmembrane region" description="Helical" evidence="1">
    <location>
        <begin position="125"/>
        <end position="143"/>
    </location>
</feature>
<comment type="caution">
    <text evidence="2">The sequence shown here is derived from an EMBL/GenBank/DDBJ whole genome shotgun (WGS) entry which is preliminary data.</text>
</comment>
<keyword evidence="1" id="KW-0812">Transmembrane</keyword>